<dbReference type="GO" id="GO:0003824">
    <property type="term" value="F:catalytic activity"/>
    <property type="evidence" value="ECO:0007669"/>
    <property type="project" value="InterPro"/>
</dbReference>
<dbReference type="OrthoDB" id="10014409at2759"/>
<name>A0A6J8D0U5_MYTCO</name>
<dbReference type="Proteomes" id="UP000507470">
    <property type="component" value="Unassembled WGS sequence"/>
</dbReference>
<dbReference type="EMBL" id="CACVKT020006320">
    <property type="protein sequence ID" value="CAC5400784.1"/>
    <property type="molecule type" value="Genomic_DNA"/>
</dbReference>
<sequence length="304" mass="35341">MTTYEQTHQIIIGGDFNEEIFGSNSSMRQKYIVTFMYEHRLCTKEVGKTFISANGSDCTAIDYILFQETFKESIINISKCEFTANISDHYPLLLSLDFEITKSSNKKTEFKPKVKVKWDKADLSKYTEIINEGLLTSLQDMKTKDDIEKGFYDITAVITKATKVIAQKPKVRKNKPKLQVMSDEILKAIRNKKTAFYYWKVNGRPTDCLDPFLFEKKITTQELRKLCRVEAAQKRIQDRNEIIVASSSNKTLFYKLIKQQRGKLSRRIDELNVGDNIYNTPDQIMEGWKKHFGQLAENTLDEKF</sequence>
<proteinExistence type="predicted"/>
<dbReference type="InterPro" id="IPR005135">
    <property type="entry name" value="Endo/exonuclease/phosphatase"/>
</dbReference>
<feature type="domain" description="Endonuclease/exonuclease/phosphatase" evidence="1">
    <location>
        <begin position="6"/>
        <end position="92"/>
    </location>
</feature>
<organism evidence="2 3">
    <name type="scientific">Mytilus coruscus</name>
    <name type="common">Sea mussel</name>
    <dbReference type="NCBI Taxonomy" id="42192"/>
    <lineage>
        <taxon>Eukaryota</taxon>
        <taxon>Metazoa</taxon>
        <taxon>Spiralia</taxon>
        <taxon>Lophotrochozoa</taxon>
        <taxon>Mollusca</taxon>
        <taxon>Bivalvia</taxon>
        <taxon>Autobranchia</taxon>
        <taxon>Pteriomorphia</taxon>
        <taxon>Mytilida</taxon>
        <taxon>Mytiloidea</taxon>
        <taxon>Mytilidae</taxon>
        <taxon>Mytilinae</taxon>
        <taxon>Mytilus</taxon>
    </lineage>
</organism>
<keyword evidence="3" id="KW-1185">Reference proteome</keyword>
<reference evidence="2 3" key="1">
    <citation type="submission" date="2020-06" db="EMBL/GenBank/DDBJ databases">
        <authorList>
            <person name="Li R."/>
            <person name="Bekaert M."/>
        </authorList>
    </citation>
    <scope>NUCLEOTIDE SEQUENCE [LARGE SCALE GENOMIC DNA]</scope>
    <source>
        <strain evidence="3">wild</strain>
    </source>
</reference>
<gene>
    <name evidence="2" type="ORF">MCOR_34935</name>
</gene>
<accession>A0A6J8D0U5</accession>
<evidence type="ECO:0000259" key="1">
    <source>
        <dbReference type="Pfam" id="PF14529"/>
    </source>
</evidence>
<dbReference type="Gene3D" id="3.60.10.10">
    <property type="entry name" value="Endonuclease/exonuclease/phosphatase"/>
    <property type="match status" value="1"/>
</dbReference>
<dbReference type="SUPFAM" id="SSF56219">
    <property type="entry name" value="DNase I-like"/>
    <property type="match status" value="1"/>
</dbReference>
<evidence type="ECO:0000313" key="3">
    <source>
        <dbReference type="Proteomes" id="UP000507470"/>
    </source>
</evidence>
<dbReference type="Pfam" id="PF14529">
    <property type="entry name" value="Exo_endo_phos_2"/>
    <property type="match status" value="1"/>
</dbReference>
<dbReference type="AlphaFoldDB" id="A0A6J8D0U5"/>
<dbReference type="InterPro" id="IPR036691">
    <property type="entry name" value="Endo/exonu/phosph_ase_sf"/>
</dbReference>
<protein>
    <recommendedName>
        <fullName evidence="1">Endonuclease/exonuclease/phosphatase domain-containing protein</fullName>
    </recommendedName>
</protein>
<evidence type="ECO:0000313" key="2">
    <source>
        <dbReference type="EMBL" id="CAC5400784.1"/>
    </source>
</evidence>